<accession>A0A0L0UJW2</accession>
<organism evidence="1 2">
    <name type="scientific">Puccinia striiformis f. sp. tritici PST-78</name>
    <dbReference type="NCBI Taxonomy" id="1165861"/>
    <lineage>
        <taxon>Eukaryota</taxon>
        <taxon>Fungi</taxon>
        <taxon>Dikarya</taxon>
        <taxon>Basidiomycota</taxon>
        <taxon>Pucciniomycotina</taxon>
        <taxon>Pucciniomycetes</taxon>
        <taxon>Pucciniales</taxon>
        <taxon>Pucciniaceae</taxon>
        <taxon>Puccinia</taxon>
    </lineage>
</organism>
<protein>
    <submittedName>
        <fullName evidence="1">Uncharacterized protein</fullName>
    </submittedName>
</protein>
<keyword evidence="2" id="KW-1185">Reference proteome</keyword>
<evidence type="ECO:0000313" key="2">
    <source>
        <dbReference type="Proteomes" id="UP000054564"/>
    </source>
</evidence>
<name>A0A0L0UJW2_9BASI</name>
<comment type="caution">
    <text evidence="1">The sequence shown here is derived from an EMBL/GenBank/DDBJ whole genome shotgun (WGS) entry which is preliminary data.</text>
</comment>
<sequence>MLHELALATVFGWVDDNLFVKEVESTVNMDEVAERSRQLGVLTNVDKYSPFQDEQKFIGFVWNGVERTVRLPEGKLDTRILQIKRFLQTGHKYSYEESVQMDKELGTQEGTETDAI</sequence>
<dbReference type="Proteomes" id="UP000054564">
    <property type="component" value="Unassembled WGS sequence"/>
</dbReference>
<evidence type="ECO:0000313" key="1">
    <source>
        <dbReference type="EMBL" id="KNE87235.1"/>
    </source>
</evidence>
<dbReference type="InterPro" id="IPR052055">
    <property type="entry name" value="Hepadnavirus_pol/RT"/>
</dbReference>
<gene>
    <name evidence="1" type="ORF">PSTG_19384</name>
</gene>
<dbReference type="EMBL" id="AJIL01006162">
    <property type="protein sequence ID" value="KNE87235.1"/>
    <property type="molecule type" value="Genomic_DNA"/>
</dbReference>
<reference evidence="2" key="1">
    <citation type="submission" date="2014-03" db="EMBL/GenBank/DDBJ databases">
        <title>The Genome Sequence of Puccinia striiformis f. sp. tritici PST-78.</title>
        <authorList>
            <consortium name="The Broad Institute Genome Sequencing Platform"/>
            <person name="Cuomo C."/>
            <person name="Hulbert S."/>
            <person name="Chen X."/>
            <person name="Walker B."/>
            <person name="Young S.K."/>
            <person name="Zeng Q."/>
            <person name="Gargeya S."/>
            <person name="Fitzgerald M."/>
            <person name="Haas B."/>
            <person name="Abouelleil A."/>
            <person name="Alvarado L."/>
            <person name="Arachchi H.M."/>
            <person name="Berlin A.M."/>
            <person name="Chapman S.B."/>
            <person name="Goldberg J."/>
            <person name="Griggs A."/>
            <person name="Gujja S."/>
            <person name="Hansen M."/>
            <person name="Howarth C."/>
            <person name="Imamovic A."/>
            <person name="Larimer J."/>
            <person name="McCowan C."/>
            <person name="Montmayeur A."/>
            <person name="Murphy C."/>
            <person name="Neiman D."/>
            <person name="Pearson M."/>
            <person name="Priest M."/>
            <person name="Roberts A."/>
            <person name="Saif S."/>
            <person name="Shea T."/>
            <person name="Sisk P."/>
            <person name="Sykes S."/>
            <person name="Wortman J."/>
            <person name="Nusbaum C."/>
            <person name="Birren B."/>
        </authorList>
    </citation>
    <scope>NUCLEOTIDE SEQUENCE [LARGE SCALE GENOMIC DNA]</scope>
    <source>
        <strain evidence="2">race PST-78</strain>
    </source>
</reference>
<dbReference type="PANTHER" id="PTHR33050">
    <property type="entry name" value="REVERSE TRANSCRIPTASE DOMAIN-CONTAINING PROTEIN"/>
    <property type="match status" value="1"/>
</dbReference>
<dbReference type="PANTHER" id="PTHR33050:SF7">
    <property type="entry name" value="RIBONUCLEASE H"/>
    <property type="match status" value="1"/>
</dbReference>
<dbReference type="AlphaFoldDB" id="A0A0L0UJW2"/>
<proteinExistence type="predicted"/>